<dbReference type="InterPro" id="IPR027417">
    <property type="entry name" value="P-loop_NTPase"/>
</dbReference>
<proteinExistence type="predicted"/>
<reference evidence="2 3" key="1">
    <citation type="submission" date="2018-03" db="EMBL/GenBank/DDBJ databases">
        <title>Genomic Encyclopedia of Type Strains, Phase III (KMG-III): the genomes of soil and plant-associated and newly described type strains.</title>
        <authorList>
            <person name="Whitman W."/>
        </authorList>
    </citation>
    <scope>NUCLEOTIDE SEQUENCE [LARGE SCALE GENOMIC DNA]</scope>
    <source>
        <strain evidence="2 3">CGMCC 4.7097</strain>
    </source>
</reference>
<sequence>MLISVLSLKGSPGATTLAVALAARWPAPARALVVEADPSGGDLGLRFSLSSTPGLVSLAAAARRSGDADLVWLHTQQLPGGLPVISAPPDADQARAALTALAPDPTSGLGVLRAAANQPGTVVIVDCGRVDSGSPVLPIVRASDAVVLLSRAHADDLAHLPRRLPAVGRWSPNPVLLLVGEGYSTAEVARELGVPPLGRVPDDRNGAAVLCGRPSKLRWGRSGPVHSALGRFAHGVATELATRERTPAGRTQPRLAEPVTQVPVLRSAPGVPPGAVSSNGVRVAPNPATGHRDQQGGQAS</sequence>
<protein>
    <recommendedName>
        <fullName evidence="4">MinD-like ATPase involved in chromosome partitioning or flagellar assembly</fullName>
    </recommendedName>
</protein>
<dbReference type="EMBL" id="PYAX01000021">
    <property type="protein sequence ID" value="PSL51396.1"/>
    <property type="molecule type" value="Genomic_DNA"/>
</dbReference>
<accession>A0A2P8HYU5</accession>
<evidence type="ECO:0000256" key="1">
    <source>
        <dbReference type="SAM" id="MobiDB-lite"/>
    </source>
</evidence>
<dbReference type="RefSeq" id="WP_106619901.1">
    <property type="nucleotide sequence ID" value="NZ_PYAX01000021.1"/>
</dbReference>
<evidence type="ECO:0000313" key="3">
    <source>
        <dbReference type="Proteomes" id="UP000241118"/>
    </source>
</evidence>
<evidence type="ECO:0008006" key="4">
    <source>
        <dbReference type="Google" id="ProtNLM"/>
    </source>
</evidence>
<dbReference type="Proteomes" id="UP000241118">
    <property type="component" value="Unassembled WGS sequence"/>
</dbReference>
<evidence type="ECO:0000313" key="2">
    <source>
        <dbReference type="EMBL" id="PSL51396.1"/>
    </source>
</evidence>
<dbReference type="AlphaFoldDB" id="A0A2P8HYU5"/>
<organism evidence="2 3">
    <name type="scientific">Saccharothrix carnea</name>
    <dbReference type="NCBI Taxonomy" id="1280637"/>
    <lineage>
        <taxon>Bacteria</taxon>
        <taxon>Bacillati</taxon>
        <taxon>Actinomycetota</taxon>
        <taxon>Actinomycetes</taxon>
        <taxon>Pseudonocardiales</taxon>
        <taxon>Pseudonocardiaceae</taxon>
        <taxon>Saccharothrix</taxon>
    </lineage>
</organism>
<dbReference type="Gene3D" id="3.40.50.300">
    <property type="entry name" value="P-loop containing nucleotide triphosphate hydrolases"/>
    <property type="match status" value="1"/>
</dbReference>
<dbReference type="SUPFAM" id="SSF52540">
    <property type="entry name" value="P-loop containing nucleoside triphosphate hydrolases"/>
    <property type="match status" value="1"/>
</dbReference>
<keyword evidence="3" id="KW-1185">Reference proteome</keyword>
<feature type="region of interest" description="Disordered" evidence="1">
    <location>
        <begin position="243"/>
        <end position="300"/>
    </location>
</feature>
<name>A0A2P8HYU5_SACCR</name>
<gene>
    <name evidence="2" type="ORF">B0I31_12125</name>
</gene>
<comment type="caution">
    <text evidence="2">The sequence shown here is derived from an EMBL/GenBank/DDBJ whole genome shotgun (WGS) entry which is preliminary data.</text>
</comment>
<dbReference type="OrthoDB" id="5243870at2"/>